<sequence>MKVVVVFLLALVVVITAKPDSDCEKHRKSALEHETIMKLIPKCKDNGDYDDLQCYENSHFCVCYDPKGHAASPLSTTLKKCACHLRRHEKKQMKLDNPYLPQCDDDGSFSKKQCWDYNDSCWCVDENNKQIGDIVSDGSTLSCH</sequence>
<evidence type="ECO:0000313" key="8">
    <source>
        <dbReference type="EMBL" id="SNX34719.1"/>
    </source>
</evidence>
<dbReference type="InterPro" id="IPR051950">
    <property type="entry name" value="Dev_reg/Prot_inhib"/>
</dbReference>
<protein>
    <submittedName>
        <fullName evidence="8">U84-Liphistoxin-Lsp1a_1</fullName>
    </submittedName>
</protein>
<evidence type="ECO:0000256" key="2">
    <source>
        <dbReference type="ARBA" id="ARBA00022525"/>
    </source>
</evidence>
<keyword evidence="2" id="KW-0964">Secreted</keyword>
<dbReference type="SUPFAM" id="SSF57610">
    <property type="entry name" value="Thyroglobulin type-1 domain"/>
    <property type="match status" value="2"/>
</dbReference>
<dbReference type="CDD" id="cd00191">
    <property type="entry name" value="TY"/>
    <property type="match status" value="2"/>
</dbReference>
<dbReference type="Pfam" id="PF00086">
    <property type="entry name" value="Thyroglobulin_1"/>
    <property type="match status" value="2"/>
</dbReference>
<organism evidence="8">
    <name type="scientific">Liphistius sp. SGP-2016</name>
    <dbReference type="NCBI Taxonomy" id="1905180"/>
    <lineage>
        <taxon>Eukaryota</taxon>
        <taxon>Metazoa</taxon>
        <taxon>Ecdysozoa</taxon>
        <taxon>Arthropoda</taxon>
        <taxon>Chelicerata</taxon>
        <taxon>Arachnida</taxon>
        <taxon>Araneae</taxon>
        <taxon>Mesothelae</taxon>
        <taxon>Liphistiidae</taxon>
        <taxon>Liphistius</taxon>
    </lineage>
</organism>
<dbReference type="EMBL" id="HAHK01000230">
    <property type="protein sequence ID" value="SNX34719.1"/>
    <property type="molecule type" value="Transcribed_RNA"/>
</dbReference>
<evidence type="ECO:0000259" key="7">
    <source>
        <dbReference type="PROSITE" id="PS51162"/>
    </source>
</evidence>
<feature type="chain" id="PRO_5020459514" evidence="6">
    <location>
        <begin position="18"/>
        <end position="144"/>
    </location>
</feature>
<dbReference type="PROSITE" id="PS51162">
    <property type="entry name" value="THYROGLOBULIN_1_2"/>
    <property type="match status" value="1"/>
</dbReference>
<dbReference type="AlphaFoldDB" id="A0A4Q8K5Y4"/>
<keyword evidence="3" id="KW-0677">Repeat</keyword>
<dbReference type="GO" id="GO:0005615">
    <property type="term" value="C:extracellular space"/>
    <property type="evidence" value="ECO:0007669"/>
    <property type="project" value="TreeGrafter"/>
</dbReference>
<comment type="caution">
    <text evidence="5">Lacks conserved residue(s) required for the propagation of feature annotation.</text>
</comment>
<dbReference type="GO" id="GO:0005604">
    <property type="term" value="C:basement membrane"/>
    <property type="evidence" value="ECO:0007669"/>
    <property type="project" value="TreeGrafter"/>
</dbReference>
<dbReference type="PANTHER" id="PTHR12352:SF3">
    <property type="entry name" value="NIDOGEN-2"/>
    <property type="match status" value="1"/>
</dbReference>
<feature type="signal peptide" evidence="6">
    <location>
        <begin position="1"/>
        <end position="17"/>
    </location>
</feature>
<feature type="disulfide bond" evidence="5">
    <location>
        <begin position="123"/>
        <end position="143"/>
    </location>
</feature>
<reference evidence="8" key="2">
    <citation type="submission" date="2019-05" db="EMBL/GenBank/DDBJ databases">
        <title>Unravelling the molecular evolution of spider venoms.</title>
        <authorList>
            <person name="Pineda S."/>
        </authorList>
    </citation>
    <scope>NUCLEOTIDE SEQUENCE</scope>
</reference>
<evidence type="ECO:0000256" key="3">
    <source>
        <dbReference type="ARBA" id="ARBA00022737"/>
    </source>
</evidence>
<evidence type="ECO:0000256" key="4">
    <source>
        <dbReference type="ARBA" id="ARBA00023157"/>
    </source>
</evidence>
<evidence type="ECO:0000256" key="5">
    <source>
        <dbReference type="PROSITE-ProRule" id="PRU00500"/>
    </source>
</evidence>
<feature type="disulfide bond" evidence="5">
    <location>
        <begin position="114"/>
        <end position="121"/>
    </location>
</feature>
<dbReference type="PANTHER" id="PTHR12352">
    <property type="entry name" value="SECRETED MODULAR CALCIUM-BINDING PROTEIN"/>
    <property type="match status" value="1"/>
</dbReference>
<reference evidence="8" key="1">
    <citation type="submission" date="2017-05" db="EMBL/GenBank/DDBJ databases">
        <authorList>
            <person name="QRISCLOUD D."/>
        </authorList>
    </citation>
    <scope>NUCLEOTIDE SEQUENCE</scope>
</reference>
<evidence type="ECO:0000256" key="1">
    <source>
        <dbReference type="ARBA" id="ARBA00004613"/>
    </source>
</evidence>
<feature type="domain" description="Thyroglobulin type-1" evidence="7">
    <location>
        <begin position="20"/>
        <end position="143"/>
    </location>
</feature>
<keyword evidence="6" id="KW-0732">Signal</keyword>
<dbReference type="GO" id="GO:0007160">
    <property type="term" value="P:cell-matrix adhesion"/>
    <property type="evidence" value="ECO:0007669"/>
    <property type="project" value="TreeGrafter"/>
</dbReference>
<accession>A0A4Q8K5Y4</accession>
<name>A0A4Q8K5Y4_9ARAC</name>
<proteinExistence type="predicted"/>
<dbReference type="Gene3D" id="4.10.800.10">
    <property type="entry name" value="Thyroglobulin type-1"/>
    <property type="match status" value="2"/>
</dbReference>
<comment type="subcellular location">
    <subcellularLocation>
        <location evidence="1">Secreted</location>
    </subcellularLocation>
</comment>
<dbReference type="SMART" id="SM00211">
    <property type="entry name" value="TY"/>
    <property type="match status" value="2"/>
</dbReference>
<evidence type="ECO:0000256" key="6">
    <source>
        <dbReference type="SAM" id="SignalP"/>
    </source>
</evidence>
<dbReference type="InterPro" id="IPR036857">
    <property type="entry name" value="Thyroglobulin_1_sf"/>
</dbReference>
<keyword evidence="4 5" id="KW-1015">Disulfide bond</keyword>
<dbReference type="InterPro" id="IPR000716">
    <property type="entry name" value="Thyroglobulin_1"/>
</dbReference>